<keyword evidence="1" id="KW-0934">Plastid</keyword>
<evidence type="ECO:0000313" key="1">
    <source>
        <dbReference type="EMBL" id="ASQ40312.1"/>
    </source>
</evidence>
<dbReference type="EMBL" id="MF167427">
    <property type="protein sequence ID" value="ASQ40312.1"/>
    <property type="molecule type" value="Genomic_DNA"/>
</dbReference>
<reference evidence="1" key="1">
    <citation type="submission" date="2017-05" db="EMBL/GenBank/DDBJ databases">
        <title>Plastid comparative genomics reveals ancient divergence between Glaucophyte genera.</title>
        <authorList>
            <person name="Figueroa-Martinez F.J."/>
            <person name="Jackson C."/>
            <person name="Reyes-Prieto A."/>
        </authorList>
    </citation>
    <scope>NUCLEOTIDE SEQUENCE</scope>
    <source>
        <strain evidence="1">SAG 4.97</strain>
    </source>
</reference>
<protein>
    <submittedName>
        <fullName evidence="1">Uncharacterized protein</fullName>
    </submittedName>
</protein>
<gene>
    <name evidence="1" type="primary">orf62</name>
    <name evidence="2" type="synonym">orf497</name>
</gene>
<sequence>MSKYLEPPKNIGLAPNVRGGPPPPNMGFILFFVSTLLTIF</sequence>
<dbReference type="EMBL" id="MF167427">
    <property type="protein sequence ID" value="ASQ40330.1"/>
    <property type="molecule type" value="Genomic_DNA"/>
</dbReference>
<organism evidence="1">
    <name type="scientific">Cyanoptyche gloeocystis</name>
    <dbReference type="NCBI Taxonomy" id="77922"/>
    <lineage>
        <taxon>Eukaryota</taxon>
        <taxon>Glaucocystophyceae</taxon>
        <taxon>Glaucocystophyceae incertae sedis</taxon>
        <taxon>Cyanoptyche</taxon>
    </lineage>
</organism>
<name>A0A3G1IWH5_9EUKA</name>
<geneLocation type="plastid" evidence="1"/>
<proteinExistence type="predicted"/>
<dbReference type="AlphaFoldDB" id="A0A3G1IWH5"/>
<accession>A0A3G1IWH5</accession>
<evidence type="ECO:0000313" key="2">
    <source>
        <dbReference type="EMBL" id="ASQ40330.1"/>
    </source>
</evidence>